<dbReference type="EMBL" id="SDMP01000011">
    <property type="protein sequence ID" value="RYR29004.1"/>
    <property type="molecule type" value="Genomic_DNA"/>
</dbReference>
<organism evidence="1 2">
    <name type="scientific">Arachis hypogaea</name>
    <name type="common">Peanut</name>
    <dbReference type="NCBI Taxonomy" id="3818"/>
    <lineage>
        <taxon>Eukaryota</taxon>
        <taxon>Viridiplantae</taxon>
        <taxon>Streptophyta</taxon>
        <taxon>Embryophyta</taxon>
        <taxon>Tracheophyta</taxon>
        <taxon>Spermatophyta</taxon>
        <taxon>Magnoliopsida</taxon>
        <taxon>eudicotyledons</taxon>
        <taxon>Gunneridae</taxon>
        <taxon>Pentapetalae</taxon>
        <taxon>rosids</taxon>
        <taxon>fabids</taxon>
        <taxon>Fabales</taxon>
        <taxon>Fabaceae</taxon>
        <taxon>Papilionoideae</taxon>
        <taxon>50 kb inversion clade</taxon>
        <taxon>dalbergioids sensu lato</taxon>
        <taxon>Dalbergieae</taxon>
        <taxon>Pterocarpus clade</taxon>
        <taxon>Arachis</taxon>
    </lineage>
</organism>
<reference evidence="1 2" key="1">
    <citation type="submission" date="2019-01" db="EMBL/GenBank/DDBJ databases">
        <title>Sequencing of cultivated peanut Arachis hypogaea provides insights into genome evolution and oil improvement.</title>
        <authorList>
            <person name="Chen X."/>
        </authorList>
    </citation>
    <scope>NUCLEOTIDE SEQUENCE [LARGE SCALE GENOMIC DNA]</scope>
    <source>
        <strain evidence="2">cv. Fuhuasheng</strain>
        <tissue evidence="1">Leaves</tissue>
    </source>
</reference>
<accession>A0A445ARJ4</accession>
<comment type="caution">
    <text evidence="1">The sequence shown here is derived from an EMBL/GenBank/DDBJ whole genome shotgun (WGS) entry which is preliminary data.</text>
</comment>
<proteinExistence type="predicted"/>
<keyword evidence="2" id="KW-1185">Reference proteome</keyword>
<gene>
    <name evidence="1" type="ORF">Ahy_B01g053262</name>
</gene>
<protein>
    <submittedName>
        <fullName evidence="1">Uncharacterized protein</fullName>
    </submittedName>
</protein>
<dbReference type="Proteomes" id="UP000289738">
    <property type="component" value="Chromosome B01"/>
</dbReference>
<name>A0A445ARJ4_ARAHY</name>
<sequence>MDGCVHERILRTYDDFVWPVDTSFIGCFIIDVEFLDLKICPLNMLIEEVQRLRAEQRRKLLNPKQQEVIKALAVRLHTISVRS</sequence>
<evidence type="ECO:0000313" key="1">
    <source>
        <dbReference type="EMBL" id="RYR29004.1"/>
    </source>
</evidence>
<dbReference type="STRING" id="3818.A0A445ARJ4"/>
<dbReference type="AlphaFoldDB" id="A0A445ARJ4"/>
<evidence type="ECO:0000313" key="2">
    <source>
        <dbReference type="Proteomes" id="UP000289738"/>
    </source>
</evidence>